<feature type="domain" description="Prepilin peptidase A24 N-terminal" evidence="2">
    <location>
        <begin position="12"/>
        <end position="92"/>
    </location>
</feature>
<dbReference type="EMBL" id="CP019646">
    <property type="protein sequence ID" value="AQQ72445.1"/>
    <property type="molecule type" value="Genomic_DNA"/>
</dbReference>
<keyword evidence="1" id="KW-1133">Transmembrane helix</keyword>
<dbReference type="KEGG" id="pbas:SMSP2_02830"/>
<dbReference type="RefSeq" id="WP_146684634.1">
    <property type="nucleotide sequence ID" value="NZ_CP019646.1"/>
</dbReference>
<dbReference type="AlphaFoldDB" id="A0A1Q2MIA9"/>
<feature type="transmembrane region" description="Helical" evidence="1">
    <location>
        <begin position="351"/>
        <end position="368"/>
    </location>
</feature>
<evidence type="ECO:0000313" key="3">
    <source>
        <dbReference type="EMBL" id="AQQ72445.1"/>
    </source>
</evidence>
<dbReference type="PANTHER" id="PTHR30487:SF0">
    <property type="entry name" value="PREPILIN LEADER PEPTIDASE_N-METHYLTRANSFERASE-RELATED"/>
    <property type="match status" value="1"/>
</dbReference>
<gene>
    <name evidence="3" type="primary">pppA</name>
    <name evidence="3" type="ORF">SMSP2_02830</name>
</gene>
<keyword evidence="4" id="KW-1185">Reference proteome</keyword>
<dbReference type="Proteomes" id="UP000188181">
    <property type="component" value="Chromosome"/>
</dbReference>
<reference evidence="4" key="1">
    <citation type="submission" date="2017-02" db="EMBL/GenBank/DDBJ databases">
        <title>Comparative genomics and description of representatives of a novel lineage of planctomycetes thriving in anoxic sediments.</title>
        <authorList>
            <person name="Spring S."/>
            <person name="Bunk B."/>
            <person name="Sproer C."/>
        </authorList>
    </citation>
    <scope>NUCLEOTIDE SEQUENCE [LARGE SCALE GENOMIC DNA]</scope>
    <source>
        <strain evidence="4">SM-Chi-D1</strain>
    </source>
</reference>
<feature type="transmembrane region" description="Helical" evidence="1">
    <location>
        <begin position="149"/>
        <end position="170"/>
    </location>
</feature>
<evidence type="ECO:0000259" key="2">
    <source>
        <dbReference type="Pfam" id="PF06750"/>
    </source>
</evidence>
<name>A0A1Q2MIA9_9BACT</name>
<dbReference type="GO" id="GO:0006465">
    <property type="term" value="P:signal peptide processing"/>
    <property type="evidence" value="ECO:0007669"/>
    <property type="project" value="TreeGrafter"/>
</dbReference>
<dbReference type="STRING" id="1851148.SMSP2_02830"/>
<feature type="transmembrane region" description="Helical" evidence="1">
    <location>
        <begin position="182"/>
        <end position="204"/>
    </location>
</feature>
<keyword evidence="1" id="KW-0812">Transmembrane</keyword>
<feature type="transmembrane region" description="Helical" evidence="1">
    <location>
        <begin position="6"/>
        <end position="25"/>
    </location>
</feature>
<protein>
    <submittedName>
        <fullName evidence="3">Leader peptidase PppA</fullName>
    </submittedName>
</protein>
<feature type="transmembrane region" description="Helical" evidence="1">
    <location>
        <begin position="76"/>
        <end position="97"/>
    </location>
</feature>
<dbReference type="GO" id="GO:0005886">
    <property type="term" value="C:plasma membrane"/>
    <property type="evidence" value="ECO:0007669"/>
    <property type="project" value="TreeGrafter"/>
</dbReference>
<evidence type="ECO:0000313" key="4">
    <source>
        <dbReference type="Proteomes" id="UP000188181"/>
    </source>
</evidence>
<accession>A0A1Q2MIA9</accession>
<dbReference type="InterPro" id="IPR050882">
    <property type="entry name" value="Prepilin_peptidase/N-MTase"/>
</dbReference>
<organism evidence="3 4">
    <name type="scientific">Limihaloglobus sulfuriphilus</name>
    <dbReference type="NCBI Taxonomy" id="1851148"/>
    <lineage>
        <taxon>Bacteria</taxon>
        <taxon>Pseudomonadati</taxon>
        <taxon>Planctomycetota</taxon>
        <taxon>Phycisphaerae</taxon>
        <taxon>Sedimentisphaerales</taxon>
        <taxon>Sedimentisphaeraceae</taxon>
        <taxon>Limihaloglobus</taxon>
    </lineage>
</organism>
<dbReference type="GO" id="GO:0004190">
    <property type="term" value="F:aspartic-type endopeptidase activity"/>
    <property type="evidence" value="ECO:0007669"/>
    <property type="project" value="TreeGrafter"/>
</dbReference>
<dbReference type="InterPro" id="IPR010627">
    <property type="entry name" value="Prepilin_pept_A24_N"/>
</dbReference>
<feature type="transmembrane region" description="Helical" evidence="1">
    <location>
        <begin position="117"/>
        <end position="137"/>
    </location>
</feature>
<sequence>MLILAMIYVFAIGCCVGSFLNVVIYRSPRGLSLIKPPSSCPGCNYRIPAYLNIPLVSWLMLRGRCRNCGYAISPRYFIVELFTGIIFAGLFYLYFVYGIREMGFADTGGALSGFTEGGWIIFLLHIILISTFLAASAIDLELYIIPLSLCYFVFISAIIIAGVAPAVIPYEQIVSYKLLPAASPAAAAVTTGSLLGLFLSFYLLKKGIIKRSYPLDDQGNELEEYNHRKEAMLEVAFLLPVIVLGVLSLVLYKNLSSAAAFWDRLGEIPSISCIMGALWGYLVGCAVVWAARIGGTLAFGKEAMGLGDVHLLGAAGAVIGGGGAVLAFLISPFSGILCSVLYLVFKKTNQIPYGPFLSFSVILVIIFNDQIQQILNLYFY</sequence>
<proteinExistence type="predicted"/>
<dbReference type="Pfam" id="PF06750">
    <property type="entry name" value="A24_N_bact"/>
    <property type="match status" value="1"/>
</dbReference>
<feature type="transmembrane region" description="Helical" evidence="1">
    <location>
        <begin position="312"/>
        <end position="345"/>
    </location>
</feature>
<evidence type="ECO:0000256" key="1">
    <source>
        <dbReference type="SAM" id="Phobius"/>
    </source>
</evidence>
<keyword evidence="1" id="KW-0472">Membrane</keyword>
<dbReference type="PANTHER" id="PTHR30487">
    <property type="entry name" value="TYPE 4 PREPILIN-LIKE PROTEINS LEADER PEPTIDE-PROCESSING ENZYME"/>
    <property type="match status" value="1"/>
</dbReference>
<dbReference type="OrthoDB" id="9789291at2"/>
<feature type="transmembrane region" description="Helical" evidence="1">
    <location>
        <begin position="268"/>
        <end position="291"/>
    </location>
</feature>
<feature type="transmembrane region" description="Helical" evidence="1">
    <location>
        <begin position="231"/>
        <end position="252"/>
    </location>
</feature>